<dbReference type="AlphaFoldDB" id="A0AAE6Y5Q2"/>
<gene>
    <name evidence="1" type="ORF">HCX60_03515</name>
</gene>
<sequence>MTSMNAMELEIGLYDWSALPCRYCKSAAHVPADLLRLARARTGEEAVPRGIEYHVLQETWATPTVVPVARVLMAGLADRRVTPEARHQFLHLLWSFVVVDDDALAEACKDAVRAGTWSLYEEILSGRSKGSALMAYWLVKEVETAPVRVEWLLRVARHLLPEDLFEDDEESPTAQLPG</sequence>
<reference evidence="1 2" key="1">
    <citation type="submission" date="2020-03" db="EMBL/GenBank/DDBJ databases">
        <title>Is there a link between lipid content and antibiotic production in Streptomyces?</title>
        <authorList>
            <person name="David M."/>
            <person name="Lejeune C."/>
            <person name="Abreu S."/>
            <person name="Thibessard A."/>
            <person name="Leblond P."/>
            <person name="Chaminade P."/>
            <person name="Virolle M.-J."/>
        </authorList>
    </citation>
    <scope>NUCLEOTIDE SEQUENCE [LARGE SCALE GENOMIC DNA]</scope>
    <source>
        <strain evidence="1 2">DSM 41481</strain>
    </source>
</reference>
<evidence type="ECO:0000313" key="1">
    <source>
        <dbReference type="EMBL" id="QIT42704.1"/>
    </source>
</evidence>
<evidence type="ECO:0000313" key="2">
    <source>
        <dbReference type="Proteomes" id="UP000502504"/>
    </source>
</evidence>
<dbReference type="Proteomes" id="UP000502504">
    <property type="component" value="Chromosome"/>
</dbReference>
<accession>A0AAE6Y5Q2</accession>
<dbReference type="RefSeq" id="WP_143648302.1">
    <property type="nucleotide sequence ID" value="NZ_CM007717.1"/>
</dbReference>
<proteinExistence type="predicted"/>
<organism evidence="1 2">
    <name type="scientific">Streptomyces antibioticus</name>
    <dbReference type="NCBI Taxonomy" id="1890"/>
    <lineage>
        <taxon>Bacteria</taxon>
        <taxon>Bacillati</taxon>
        <taxon>Actinomycetota</taxon>
        <taxon>Actinomycetes</taxon>
        <taxon>Kitasatosporales</taxon>
        <taxon>Streptomycetaceae</taxon>
        <taxon>Streptomyces</taxon>
    </lineage>
</organism>
<dbReference type="EMBL" id="CP050692">
    <property type="protein sequence ID" value="QIT42704.1"/>
    <property type="molecule type" value="Genomic_DNA"/>
</dbReference>
<name>A0AAE6Y5Q2_STRAT</name>
<protein>
    <submittedName>
        <fullName evidence="1">Uncharacterized protein</fullName>
    </submittedName>
</protein>